<dbReference type="PANTHER" id="PTHR39142:SF1">
    <property type="entry name" value="AEL197CP"/>
    <property type="match status" value="1"/>
</dbReference>
<dbReference type="GeneID" id="92098653"/>
<dbReference type="Pfam" id="PF12929">
    <property type="entry name" value="Mid1"/>
    <property type="match status" value="1"/>
</dbReference>
<sequence length="612" mass="68356">MARRRESAEEIESREPIMYEPDFGLFRQEHDGQGAERRDRAGQQCPQEHQHRPGTLAAFVFEAKSVFNRGDGEGSTNNRLELRGNVHEAAQRPTDNTEGSSDDGDSLSGIERRESPTKTLYISGNTCIQPERKADQTTLDPPQLTLYVSTTSDNTSPGPMADKKKQDVRVFNEGAVMYNTTFRGDVYFTIAGPPNVATEDFDTKLYNVNIAASVDKSYYSYDAESEPNVFWVDSDSGATLMASGVLDPVDQDAALDKPPYTMFVFPERDMSINGVRNSYCGLKEYSLIGGTQNHVPENTLVSRLVKRGTESVTKQEFFLSGLNASTRYTAILASDPNAMSKGKREDDNIPGGGGFVFRQTGFETSQCKVPGNLKMFPNATALGKYYDSYAQEMYKNFNKSIQQVQCDAANTQKYSLARNCDDCKEAYKNWLCTVSIPRCEEFTNNAPWLQMRNIMAPFLDNTTKMDPNITKTFGNQKAFNSSRLARIDKDVQPGPYKEVLPCDYLCYDIVQSCAASMGFSCPLPGKLGFNTSYGIMNENQTVNNTDVTCNYRDRRIIRTPRRFWCVCRGCCWWGCWAAHYQSLYDDDKDGAATARSLTACFGDGNDLECLGG</sequence>
<reference evidence="2 3" key="1">
    <citation type="submission" date="2023-01" db="EMBL/GenBank/DDBJ databases">
        <title>Analysis of 21 Apiospora genomes using comparative genomics revels a genus with tremendous synthesis potential of carbohydrate active enzymes and secondary metabolites.</title>
        <authorList>
            <person name="Sorensen T."/>
        </authorList>
    </citation>
    <scope>NUCLEOTIDE SEQUENCE [LARGE SCALE GENOMIC DNA]</scope>
    <source>
        <strain evidence="2 3">CBS 135458</strain>
    </source>
</reference>
<dbReference type="InterPro" id="IPR024338">
    <property type="entry name" value="MID1/Yam8"/>
</dbReference>
<feature type="compositionally biased region" description="Polar residues" evidence="1">
    <location>
        <begin position="117"/>
        <end position="128"/>
    </location>
</feature>
<dbReference type="RefSeq" id="XP_066708719.1">
    <property type="nucleotide sequence ID" value="XM_066865590.1"/>
</dbReference>
<evidence type="ECO:0000256" key="1">
    <source>
        <dbReference type="SAM" id="MobiDB-lite"/>
    </source>
</evidence>
<feature type="compositionally biased region" description="Basic and acidic residues" evidence="1">
    <location>
        <begin position="1"/>
        <end position="17"/>
    </location>
</feature>
<comment type="caution">
    <text evidence="2">The sequence shown here is derived from an EMBL/GenBank/DDBJ whole genome shotgun (WGS) entry which is preliminary data.</text>
</comment>
<evidence type="ECO:0000313" key="2">
    <source>
        <dbReference type="EMBL" id="KAK8041174.1"/>
    </source>
</evidence>
<gene>
    <name evidence="2" type="ORF">PG994_014181</name>
</gene>
<dbReference type="PANTHER" id="PTHR39142">
    <property type="entry name" value="MID1P"/>
    <property type="match status" value="1"/>
</dbReference>
<dbReference type="EMBL" id="JAQQWL010000015">
    <property type="protein sequence ID" value="KAK8041174.1"/>
    <property type="molecule type" value="Genomic_DNA"/>
</dbReference>
<accession>A0ABR1T3M0</accession>
<keyword evidence="3" id="KW-1185">Reference proteome</keyword>
<proteinExistence type="predicted"/>
<feature type="region of interest" description="Disordered" evidence="1">
    <location>
        <begin position="89"/>
        <end position="140"/>
    </location>
</feature>
<feature type="region of interest" description="Disordered" evidence="1">
    <location>
        <begin position="1"/>
        <end position="55"/>
    </location>
</feature>
<feature type="compositionally biased region" description="Basic and acidic residues" evidence="1">
    <location>
        <begin position="27"/>
        <end position="41"/>
    </location>
</feature>
<protein>
    <submittedName>
        <fullName evidence="2">Uncharacterized protein</fullName>
    </submittedName>
</protein>
<organism evidence="2 3">
    <name type="scientific">Apiospora phragmitis</name>
    <dbReference type="NCBI Taxonomy" id="2905665"/>
    <lineage>
        <taxon>Eukaryota</taxon>
        <taxon>Fungi</taxon>
        <taxon>Dikarya</taxon>
        <taxon>Ascomycota</taxon>
        <taxon>Pezizomycotina</taxon>
        <taxon>Sordariomycetes</taxon>
        <taxon>Xylariomycetidae</taxon>
        <taxon>Amphisphaeriales</taxon>
        <taxon>Apiosporaceae</taxon>
        <taxon>Apiospora</taxon>
    </lineage>
</organism>
<evidence type="ECO:0000313" key="3">
    <source>
        <dbReference type="Proteomes" id="UP001480595"/>
    </source>
</evidence>
<dbReference type="Proteomes" id="UP001480595">
    <property type="component" value="Unassembled WGS sequence"/>
</dbReference>
<name>A0ABR1T3M0_9PEZI</name>